<feature type="transmembrane region" description="Helical" evidence="1">
    <location>
        <begin position="87"/>
        <end position="111"/>
    </location>
</feature>
<keyword evidence="1" id="KW-1133">Transmembrane helix</keyword>
<dbReference type="RefSeq" id="WP_244709171.1">
    <property type="nucleotide sequence ID" value="NZ_CP095073.1"/>
</dbReference>
<feature type="transmembrane region" description="Helical" evidence="1">
    <location>
        <begin position="47"/>
        <end position="66"/>
    </location>
</feature>
<reference evidence="2 3" key="1">
    <citation type="submission" date="2022-04" db="EMBL/GenBank/DDBJ databases">
        <title>Halobacillus sp. isolated from saltern.</title>
        <authorList>
            <person name="Won M."/>
            <person name="Lee C.-M."/>
            <person name="Woen H.-Y."/>
            <person name="Kwon S.-W."/>
        </authorList>
    </citation>
    <scope>NUCLEOTIDE SEQUENCE [LARGE SCALE GENOMIC DNA]</scope>
    <source>
        <strain evidence="2 3">SSBR10-3</strain>
    </source>
</reference>
<feature type="transmembrane region" description="Helical" evidence="1">
    <location>
        <begin position="7"/>
        <end position="27"/>
    </location>
</feature>
<keyword evidence="1" id="KW-0472">Membrane</keyword>
<proteinExistence type="predicted"/>
<sequence>MKYSSLITQIINGLLIVLSFLWTFIFIQHSGSLTWKGIKLVTQSNWLGVFSTWTGLVAFTLFVLKARQKKHSHLFQSRPTKRIFQYVYFHHILFGVTTFFTALAHGIYFLLHFNDDIWKVASGWIGLACLAALVLVGIRMIKKEKKRKVLQIHRWLGILFTFSVFLHAGGWQVTFLLFITMVFIGIIIIKKVKTYLLR</sequence>
<feature type="transmembrane region" description="Helical" evidence="1">
    <location>
        <begin position="152"/>
        <end position="169"/>
    </location>
</feature>
<gene>
    <name evidence="2" type="ORF">MUN89_17995</name>
</gene>
<dbReference type="EMBL" id="CP095073">
    <property type="protein sequence ID" value="UOQ43753.1"/>
    <property type="molecule type" value="Genomic_DNA"/>
</dbReference>
<keyword evidence="3" id="KW-1185">Reference proteome</keyword>
<name>A0ABY4EI66_9BACI</name>
<evidence type="ECO:0000256" key="1">
    <source>
        <dbReference type="SAM" id="Phobius"/>
    </source>
</evidence>
<organism evidence="2 3">
    <name type="scientific">Halobacillus salinarum</name>
    <dbReference type="NCBI Taxonomy" id="2932257"/>
    <lineage>
        <taxon>Bacteria</taxon>
        <taxon>Bacillati</taxon>
        <taxon>Bacillota</taxon>
        <taxon>Bacilli</taxon>
        <taxon>Bacillales</taxon>
        <taxon>Bacillaceae</taxon>
        <taxon>Halobacillus</taxon>
    </lineage>
</organism>
<feature type="transmembrane region" description="Helical" evidence="1">
    <location>
        <begin position="117"/>
        <end position="140"/>
    </location>
</feature>
<evidence type="ECO:0000313" key="2">
    <source>
        <dbReference type="EMBL" id="UOQ43753.1"/>
    </source>
</evidence>
<accession>A0ABY4EI66</accession>
<evidence type="ECO:0008006" key="4">
    <source>
        <dbReference type="Google" id="ProtNLM"/>
    </source>
</evidence>
<evidence type="ECO:0000313" key="3">
    <source>
        <dbReference type="Proteomes" id="UP000831787"/>
    </source>
</evidence>
<keyword evidence="1" id="KW-0812">Transmembrane</keyword>
<protein>
    <recommendedName>
        <fullName evidence="4">Ferric oxidoreductase domain-containing protein</fullName>
    </recommendedName>
</protein>
<dbReference type="Proteomes" id="UP000831787">
    <property type="component" value="Chromosome"/>
</dbReference>